<dbReference type="STRING" id="1182543.W9WT25"/>
<evidence type="ECO:0000313" key="5">
    <source>
        <dbReference type="EMBL" id="EXJ71093.1"/>
    </source>
</evidence>
<dbReference type="eggNOG" id="ENOG502RSCI">
    <property type="taxonomic scope" value="Eukaryota"/>
</dbReference>
<evidence type="ECO:0000256" key="2">
    <source>
        <dbReference type="ARBA" id="ARBA00022857"/>
    </source>
</evidence>
<dbReference type="Gene3D" id="3.90.25.10">
    <property type="entry name" value="UDP-galactose 4-epimerase, domain 1"/>
    <property type="match status" value="1"/>
</dbReference>
<protein>
    <recommendedName>
        <fullName evidence="4">NmrA-like domain-containing protein</fullName>
    </recommendedName>
</protein>
<accession>W9WT25</accession>
<dbReference type="InterPro" id="IPR036291">
    <property type="entry name" value="NAD(P)-bd_dom_sf"/>
</dbReference>
<dbReference type="SUPFAM" id="SSF51735">
    <property type="entry name" value="NAD(P)-binding Rossmann-fold domains"/>
    <property type="match status" value="1"/>
</dbReference>
<evidence type="ECO:0000256" key="3">
    <source>
        <dbReference type="ARBA" id="ARBA00023002"/>
    </source>
</evidence>
<sequence length="310" mass="34180">MSSKRPIAVLGATGAQGGSVVRYLSTRQEYDIRGVTRNPSSATAKVLARLPNVSVVKAHFNDPASLVKAFEGVEAVYALTNFYDPENQSNPLAEAQQGMAIADAAKAAGVEFVIWSTVPSAILRTKAQCAFAHLVENKFYVSAYLKKIKIPHVDMYLGFYYDNWPNFKFLSIAADGAIEVTQPVMRPGTKIGMIWTGRDLGPTVDAILKNYRTKPLAGGEVYCVGGYHSTADVAEEIQRQTGKQTRVVTAPTSGFKDLDVMYEYYNDHSLYSEFPIPEKETLELGIEFHSMEDFVREVVVPYISKLAKAN</sequence>
<evidence type="ECO:0000256" key="1">
    <source>
        <dbReference type="ARBA" id="ARBA00006328"/>
    </source>
</evidence>
<dbReference type="Gene3D" id="3.40.50.720">
    <property type="entry name" value="NAD(P)-binding Rossmann-like Domain"/>
    <property type="match status" value="1"/>
</dbReference>
<proteinExistence type="inferred from homology"/>
<dbReference type="AlphaFoldDB" id="W9WT25"/>
<keyword evidence="6" id="KW-1185">Reference proteome</keyword>
<dbReference type="GO" id="GO:0016491">
    <property type="term" value="F:oxidoreductase activity"/>
    <property type="evidence" value="ECO:0007669"/>
    <property type="project" value="UniProtKB-KW"/>
</dbReference>
<dbReference type="HOGENOM" id="CLU_007383_8_2_1"/>
<feature type="domain" description="NmrA-like" evidence="4">
    <location>
        <begin position="4"/>
        <end position="272"/>
    </location>
</feature>
<keyword evidence="3" id="KW-0560">Oxidoreductase</keyword>
<name>W9WT25_9EURO</name>
<organism evidence="5 6">
    <name type="scientific">Cladophialophora psammophila CBS 110553</name>
    <dbReference type="NCBI Taxonomy" id="1182543"/>
    <lineage>
        <taxon>Eukaryota</taxon>
        <taxon>Fungi</taxon>
        <taxon>Dikarya</taxon>
        <taxon>Ascomycota</taxon>
        <taxon>Pezizomycotina</taxon>
        <taxon>Eurotiomycetes</taxon>
        <taxon>Chaetothyriomycetidae</taxon>
        <taxon>Chaetothyriales</taxon>
        <taxon>Herpotrichiellaceae</taxon>
        <taxon>Cladophialophora</taxon>
    </lineage>
</organism>
<dbReference type="InterPro" id="IPR051164">
    <property type="entry name" value="NmrA-like_oxidored"/>
</dbReference>
<dbReference type="RefSeq" id="XP_007744872.1">
    <property type="nucleotide sequence ID" value="XM_007746682.1"/>
</dbReference>
<dbReference type="GeneID" id="19190799"/>
<dbReference type="Proteomes" id="UP000019471">
    <property type="component" value="Unassembled WGS sequence"/>
</dbReference>
<dbReference type="GO" id="GO:0005634">
    <property type="term" value="C:nucleus"/>
    <property type="evidence" value="ECO:0007669"/>
    <property type="project" value="TreeGrafter"/>
</dbReference>
<keyword evidence="2" id="KW-0521">NADP</keyword>
<evidence type="ECO:0000259" key="4">
    <source>
        <dbReference type="Pfam" id="PF05368"/>
    </source>
</evidence>
<dbReference type="PANTHER" id="PTHR42748:SF30">
    <property type="entry name" value="NMRA-LIKE DOMAIN-CONTAINING PROTEIN"/>
    <property type="match status" value="1"/>
</dbReference>
<dbReference type="EMBL" id="AMGX01000008">
    <property type="protein sequence ID" value="EXJ71093.1"/>
    <property type="molecule type" value="Genomic_DNA"/>
</dbReference>
<comment type="similarity">
    <text evidence="1">Belongs to the NmrA-type oxidoreductase family.</text>
</comment>
<dbReference type="Pfam" id="PF05368">
    <property type="entry name" value="NmrA"/>
    <property type="match status" value="1"/>
</dbReference>
<dbReference type="PANTHER" id="PTHR42748">
    <property type="entry name" value="NITROGEN METABOLITE REPRESSION PROTEIN NMRA FAMILY MEMBER"/>
    <property type="match status" value="1"/>
</dbReference>
<evidence type="ECO:0000313" key="6">
    <source>
        <dbReference type="Proteomes" id="UP000019471"/>
    </source>
</evidence>
<comment type="caution">
    <text evidence="5">The sequence shown here is derived from an EMBL/GenBank/DDBJ whole genome shotgun (WGS) entry which is preliminary data.</text>
</comment>
<dbReference type="OrthoDB" id="300709at2759"/>
<reference evidence="5 6" key="1">
    <citation type="submission" date="2013-03" db="EMBL/GenBank/DDBJ databases">
        <title>The Genome Sequence of Cladophialophora psammophila CBS 110553.</title>
        <authorList>
            <consortium name="The Broad Institute Genomics Platform"/>
            <person name="Cuomo C."/>
            <person name="de Hoog S."/>
            <person name="Gorbushina A."/>
            <person name="Walker B."/>
            <person name="Young S.K."/>
            <person name="Zeng Q."/>
            <person name="Gargeya S."/>
            <person name="Fitzgerald M."/>
            <person name="Haas B."/>
            <person name="Abouelleil A."/>
            <person name="Allen A.W."/>
            <person name="Alvarado L."/>
            <person name="Arachchi H.M."/>
            <person name="Berlin A.M."/>
            <person name="Chapman S.B."/>
            <person name="Gainer-Dewar J."/>
            <person name="Goldberg J."/>
            <person name="Griggs A."/>
            <person name="Gujja S."/>
            <person name="Hansen M."/>
            <person name="Howarth C."/>
            <person name="Imamovic A."/>
            <person name="Ireland A."/>
            <person name="Larimer J."/>
            <person name="McCowan C."/>
            <person name="Murphy C."/>
            <person name="Pearson M."/>
            <person name="Poon T.W."/>
            <person name="Priest M."/>
            <person name="Roberts A."/>
            <person name="Saif S."/>
            <person name="Shea T."/>
            <person name="Sisk P."/>
            <person name="Sykes S."/>
            <person name="Wortman J."/>
            <person name="Nusbaum C."/>
            <person name="Birren B."/>
        </authorList>
    </citation>
    <scope>NUCLEOTIDE SEQUENCE [LARGE SCALE GENOMIC DNA]</scope>
    <source>
        <strain evidence="5 6">CBS 110553</strain>
    </source>
</reference>
<dbReference type="InterPro" id="IPR008030">
    <property type="entry name" value="NmrA-like"/>
</dbReference>
<gene>
    <name evidence="5" type="ORF">A1O5_06086</name>
</gene>